<feature type="transmembrane region" description="Helical" evidence="7">
    <location>
        <begin position="73"/>
        <end position="96"/>
    </location>
</feature>
<evidence type="ECO:0000259" key="8">
    <source>
        <dbReference type="PROSITE" id="PS50928"/>
    </source>
</evidence>
<keyword evidence="5 7" id="KW-1133">Transmembrane helix</keyword>
<dbReference type="Gene3D" id="1.10.3720.10">
    <property type="entry name" value="MetI-like"/>
    <property type="match status" value="1"/>
</dbReference>
<dbReference type="OrthoDB" id="369039at2"/>
<evidence type="ECO:0000256" key="3">
    <source>
        <dbReference type="ARBA" id="ARBA00022475"/>
    </source>
</evidence>
<dbReference type="AlphaFoldDB" id="A0A3N6Q2M4"/>
<dbReference type="Pfam" id="PF00528">
    <property type="entry name" value="BPD_transp_1"/>
    <property type="match status" value="1"/>
</dbReference>
<sequence length="276" mass="30455">MKQSRNRARYVGYAIVSAGAVLMFSPFYFMFVFATHSSSEIFSMPPPLWFGNAFLDNMASLMRHIPFWRNLGWSLYTSVLQTLLTLLVTSMAGYAFAMYEFRFKKTLFAVALTGMLVPPFLSMIPTFMTMDLLGWINQPRALYVPGAAAALGVFLMRQYIASAIPSELVEAARIDGCSELRIYWTVVLPLLGPALGTLGLISFIQAWNNFLSALVVLRSPSMYTLPLALRILQSPTNSDWGAVMAGSAVAVLPLLILFAFTSRRLIDGMTAGAVKA</sequence>
<gene>
    <name evidence="9" type="ORF">D1Y85_11690</name>
</gene>
<dbReference type="CDD" id="cd06261">
    <property type="entry name" value="TM_PBP2"/>
    <property type="match status" value="1"/>
</dbReference>
<evidence type="ECO:0000256" key="7">
    <source>
        <dbReference type="RuleBase" id="RU363032"/>
    </source>
</evidence>
<dbReference type="EMBL" id="RQIS01000007">
    <property type="protein sequence ID" value="RQH06536.1"/>
    <property type="molecule type" value="Genomic_DNA"/>
</dbReference>
<dbReference type="GO" id="GO:0055085">
    <property type="term" value="P:transmembrane transport"/>
    <property type="evidence" value="ECO:0007669"/>
    <property type="project" value="InterPro"/>
</dbReference>
<feature type="transmembrane region" description="Helical" evidence="7">
    <location>
        <begin position="182"/>
        <end position="204"/>
    </location>
</feature>
<keyword evidence="6 7" id="KW-0472">Membrane</keyword>
<evidence type="ECO:0000256" key="2">
    <source>
        <dbReference type="ARBA" id="ARBA00022448"/>
    </source>
</evidence>
<feature type="transmembrane region" description="Helical" evidence="7">
    <location>
        <begin position="108"/>
        <end position="130"/>
    </location>
</feature>
<dbReference type="PROSITE" id="PS50928">
    <property type="entry name" value="ABC_TM1"/>
    <property type="match status" value="1"/>
</dbReference>
<reference evidence="9 10" key="1">
    <citation type="submission" date="2018-11" db="EMBL/GenBank/DDBJ databases">
        <title>Paraburkholderia sp. DHOA04, isolated from soil.</title>
        <authorList>
            <person name="Gao Z.-H."/>
            <person name="Qiu L.-H."/>
            <person name="Fu J.-C."/>
        </authorList>
    </citation>
    <scope>NUCLEOTIDE SEQUENCE [LARGE SCALE GENOMIC DNA]</scope>
    <source>
        <strain evidence="9 10">DHOA04</strain>
    </source>
</reference>
<comment type="caution">
    <text evidence="9">The sequence shown here is derived from an EMBL/GenBank/DDBJ whole genome shotgun (WGS) entry which is preliminary data.</text>
</comment>
<feature type="domain" description="ABC transmembrane type-1" evidence="8">
    <location>
        <begin position="71"/>
        <end position="261"/>
    </location>
</feature>
<organism evidence="9 10">
    <name type="scientific">Paraburkholderia dinghuensis</name>
    <dbReference type="NCBI Taxonomy" id="2305225"/>
    <lineage>
        <taxon>Bacteria</taxon>
        <taxon>Pseudomonadati</taxon>
        <taxon>Pseudomonadota</taxon>
        <taxon>Betaproteobacteria</taxon>
        <taxon>Burkholderiales</taxon>
        <taxon>Burkholderiaceae</taxon>
        <taxon>Paraburkholderia</taxon>
    </lineage>
</organism>
<dbReference type="InterPro" id="IPR035906">
    <property type="entry name" value="MetI-like_sf"/>
</dbReference>
<keyword evidence="10" id="KW-1185">Reference proteome</keyword>
<protein>
    <submittedName>
        <fullName evidence="9">Carbohydrate ABC transporter permease</fullName>
    </submittedName>
</protein>
<evidence type="ECO:0000256" key="6">
    <source>
        <dbReference type="ARBA" id="ARBA00023136"/>
    </source>
</evidence>
<dbReference type="InterPro" id="IPR000515">
    <property type="entry name" value="MetI-like"/>
</dbReference>
<dbReference type="PANTHER" id="PTHR43744">
    <property type="entry name" value="ABC TRANSPORTER PERMEASE PROTEIN MG189-RELATED-RELATED"/>
    <property type="match status" value="1"/>
</dbReference>
<evidence type="ECO:0000313" key="9">
    <source>
        <dbReference type="EMBL" id="RQH06536.1"/>
    </source>
</evidence>
<feature type="transmembrane region" description="Helical" evidence="7">
    <location>
        <begin position="142"/>
        <end position="161"/>
    </location>
</feature>
<evidence type="ECO:0000256" key="4">
    <source>
        <dbReference type="ARBA" id="ARBA00022692"/>
    </source>
</evidence>
<proteinExistence type="inferred from homology"/>
<evidence type="ECO:0000313" key="10">
    <source>
        <dbReference type="Proteomes" id="UP000272778"/>
    </source>
</evidence>
<evidence type="ECO:0000256" key="5">
    <source>
        <dbReference type="ARBA" id="ARBA00022989"/>
    </source>
</evidence>
<dbReference type="GO" id="GO:0005886">
    <property type="term" value="C:plasma membrane"/>
    <property type="evidence" value="ECO:0007669"/>
    <property type="project" value="UniProtKB-SubCell"/>
</dbReference>
<evidence type="ECO:0000256" key="1">
    <source>
        <dbReference type="ARBA" id="ARBA00004651"/>
    </source>
</evidence>
<name>A0A3N6Q2M4_9BURK</name>
<accession>A0A3N6Q2M4</accession>
<comment type="subcellular location">
    <subcellularLocation>
        <location evidence="1 7">Cell membrane</location>
        <topology evidence="1 7">Multi-pass membrane protein</topology>
    </subcellularLocation>
</comment>
<keyword evidence="3" id="KW-1003">Cell membrane</keyword>
<dbReference type="RefSeq" id="WP_124151214.1">
    <property type="nucleotide sequence ID" value="NZ_RQIS01000007.1"/>
</dbReference>
<comment type="similarity">
    <text evidence="7">Belongs to the binding-protein-dependent transport system permease family.</text>
</comment>
<feature type="transmembrane region" description="Helical" evidence="7">
    <location>
        <begin position="12"/>
        <end position="34"/>
    </location>
</feature>
<dbReference type="Proteomes" id="UP000272778">
    <property type="component" value="Unassembled WGS sequence"/>
</dbReference>
<feature type="transmembrane region" description="Helical" evidence="7">
    <location>
        <begin position="241"/>
        <end position="260"/>
    </location>
</feature>
<keyword evidence="4 7" id="KW-0812">Transmembrane</keyword>
<keyword evidence="2 7" id="KW-0813">Transport</keyword>
<dbReference type="SUPFAM" id="SSF161098">
    <property type="entry name" value="MetI-like"/>
    <property type="match status" value="1"/>
</dbReference>
<dbReference type="PANTHER" id="PTHR43744:SF12">
    <property type="entry name" value="ABC TRANSPORTER PERMEASE PROTEIN MG189-RELATED"/>
    <property type="match status" value="1"/>
</dbReference>